<accession>A0ABM9C871</accession>
<sequence>MKLRKIAIVLSIVLLSSIFAPMTTAISYAEGNTGGFIAQLFEALKNIAKPTKPSDKPDQPSKPSDKPDQPGKPSDKPDKPTKPSDKPDQPGKPSDKPDKPDKPDQKEVDRIVKDTVKKLEVLKSGCQSTLINVAFKFAISNSAHEKTVLYKQGKEEFAGCVASFNAIMAEAGGKLNAIGADVSSLEPLQQAFNRIIAEGEAILDRIVN</sequence>
<evidence type="ECO:0000256" key="1">
    <source>
        <dbReference type="SAM" id="MobiDB-lite"/>
    </source>
</evidence>
<proteinExistence type="predicted"/>
<name>A0ABM9C871_9BACL</name>
<reference evidence="3" key="1">
    <citation type="submission" date="2022-01" db="EMBL/GenBank/DDBJ databases">
        <authorList>
            <person name="Criscuolo A."/>
        </authorList>
    </citation>
    <scope>NUCLEOTIDE SEQUENCE</scope>
    <source>
        <strain evidence="3">CIP111893</strain>
    </source>
</reference>
<feature type="chain" id="PRO_5046575093" evidence="2">
    <location>
        <begin position="26"/>
        <end position="208"/>
    </location>
</feature>
<dbReference type="RefSeq" id="WP_236342953.1">
    <property type="nucleotide sequence ID" value="NZ_CAKMMF010000013.1"/>
</dbReference>
<dbReference type="Proteomes" id="UP000838686">
    <property type="component" value="Unassembled WGS sequence"/>
</dbReference>
<feature type="region of interest" description="Disordered" evidence="1">
    <location>
        <begin position="48"/>
        <end position="110"/>
    </location>
</feature>
<organism evidence="3 4">
    <name type="scientific">Paenibacillus plantiphilus</name>
    <dbReference type="NCBI Taxonomy" id="2905650"/>
    <lineage>
        <taxon>Bacteria</taxon>
        <taxon>Bacillati</taxon>
        <taxon>Bacillota</taxon>
        <taxon>Bacilli</taxon>
        <taxon>Bacillales</taxon>
        <taxon>Paenibacillaceae</taxon>
        <taxon>Paenibacillus</taxon>
    </lineage>
</organism>
<dbReference type="EMBL" id="CAKMMF010000013">
    <property type="protein sequence ID" value="CAH1206886.1"/>
    <property type="molecule type" value="Genomic_DNA"/>
</dbReference>
<evidence type="ECO:0000256" key="2">
    <source>
        <dbReference type="SAM" id="SignalP"/>
    </source>
</evidence>
<protein>
    <submittedName>
        <fullName evidence="3">Uncharacterized protein</fullName>
    </submittedName>
</protein>
<feature type="signal peptide" evidence="2">
    <location>
        <begin position="1"/>
        <end position="25"/>
    </location>
</feature>
<gene>
    <name evidence="3" type="ORF">PAECIP111893_02640</name>
</gene>
<feature type="compositionally biased region" description="Basic and acidic residues" evidence="1">
    <location>
        <begin position="52"/>
        <end position="110"/>
    </location>
</feature>
<keyword evidence="2" id="KW-0732">Signal</keyword>
<evidence type="ECO:0000313" key="3">
    <source>
        <dbReference type="EMBL" id="CAH1206886.1"/>
    </source>
</evidence>
<comment type="caution">
    <text evidence="3">The sequence shown here is derived from an EMBL/GenBank/DDBJ whole genome shotgun (WGS) entry which is preliminary data.</text>
</comment>
<evidence type="ECO:0000313" key="4">
    <source>
        <dbReference type="Proteomes" id="UP000838686"/>
    </source>
</evidence>
<keyword evidence="4" id="KW-1185">Reference proteome</keyword>